<feature type="transmembrane region" description="Helical" evidence="1">
    <location>
        <begin position="57"/>
        <end position="79"/>
    </location>
</feature>
<feature type="transmembrane region" description="Helical" evidence="1">
    <location>
        <begin position="33"/>
        <end position="51"/>
    </location>
</feature>
<dbReference type="Proteomes" id="UP000602745">
    <property type="component" value="Unassembled WGS sequence"/>
</dbReference>
<reference evidence="3" key="1">
    <citation type="journal article" date="2014" name="Int. J. Syst. Evol. Microbiol.">
        <title>Complete genome sequence of Corynebacterium casei LMG S-19264T (=DSM 44701T), isolated from a smear-ripened cheese.</title>
        <authorList>
            <consortium name="US DOE Joint Genome Institute (JGI-PGF)"/>
            <person name="Walter F."/>
            <person name="Albersmeier A."/>
            <person name="Kalinowski J."/>
            <person name="Ruckert C."/>
        </authorList>
    </citation>
    <scope>NUCLEOTIDE SEQUENCE</scope>
    <source>
        <strain evidence="3">CCM 7684</strain>
    </source>
</reference>
<organism evidence="3 4">
    <name type="scientific">Agaricicola taiwanensis</name>
    <dbReference type="NCBI Taxonomy" id="591372"/>
    <lineage>
        <taxon>Bacteria</taxon>
        <taxon>Pseudomonadati</taxon>
        <taxon>Pseudomonadota</taxon>
        <taxon>Alphaproteobacteria</taxon>
        <taxon>Rhodobacterales</taxon>
        <taxon>Paracoccaceae</taxon>
        <taxon>Agaricicola</taxon>
    </lineage>
</organism>
<dbReference type="InterPro" id="IPR018639">
    <property type="entry name" value="DUF2062"/>
</dbReference>
<evidence type="ECO:0000259" key="2">
    <source>
        <dbReference type="Pfam" id="PF09835"/>
    </source>
</evidence>
<keyword evidence="1" id="KW-1133">Transmembrane helix</keyword>
<keyword evidence="1" id="KW-0812">Transmembrane</keyword>
<dbReference type="PANTHER" id="PTHR40547">
    <property type="entry name" value="SLL0298 PROTEIN"/>
    <property type="match status" value="1"/>
</dbReference>
<accession>A0A8J2YIX7</accession>
<reference evidence="3" key="2">
    <citation type="submission" date="2020-09" db="EMBL/GenBank/DDBJ databases">
        <authorList>
            <person name="Sun Q."/>
            <person name="Sedlacek I."/>
        </authorList>
    </citation>
    <scope>NUCLEOTIDE SEQUENCE</scope>
    <source>
        <strain evidence="3">CCM 7684</strain>
    </source>
</reference>
<proteinExistence type="predicted"/>
<dbReference type="AlphaFoldDB" id="A0A8J2YIX7"/>
<evidence type="ECO:0000313" key="3">
    <source>
        <dbReference type="EMBL" id="GGE46775.1"/>
    </source>
</evidence>
<comment type="caution">
    <text evidence="3">The sequence shown here is derived from an EMBL/GenBank/DDBJ whole genome shotgun (WGS) entry which is preliminary data.</text>
</comment>
<dbReference type="EMBL" id="BMCP01000002">
    <property type="protein sequence ID" value="GGE46775.1"/>
    <property type="molecule type" value="Genomic_DNA"/>
</dbReference>
<feature type="transmembrane region" description="Helical" evidence="1">
    <location>
        <begin position="127"/>
        <end position="149"/>
    </location>
</feature>
<feature type="transmembrane region" description="Helical" evidence="1">
    <location>
        <begin position="86"/>
        <end position="107"/>
    </location>
</feature>
<evidence type="ECO:0000313" key="4">
    <source>
        <dbReference type="Proteomes" id="UP000602745"/>
    </source>
</evidence>
<gene>
    <name evidence="3" type="ORF">GCM10007276_24910</name>
</gene>
<dbReference type="Pfam" id="PF09835">
    <property type="entry name" value="DUF2062"/>
    <property type="match status" value="1"/>
</dbReference>
<name>A0A8J2YIX7_9RHOB</name>
<sequence>MARLRGMIWPRNGLRRAVRCHVKRIMRVPGSPHAIAAGVAVGIFAAFTPFLGLHVLIAGLVALLAGGNIIVAAMASLVGNPLTFPFFWFAGFELGKIFIGHAADGAFEAFLAKPSFALLLPIIEPLTLGSVVLGLAAATLFYLPVRWTVTKAQSQRRERISARRLPILAVEAAE</sequence>
<evidence type="ECO:0000256" key="1">
    <source>
        <dbReference type="SAM" id="Phobius"/>
    </source>
</evidence>
<keyword evidence="4" id="KW-1185">Reference proteome</keyword>
<protein>
    <submittedName>
        <fullName evidence="3">Membrane protein</fullName>
    </submittedName>
</protein>
<dbReference type="PANTHER" id="PTHR40547:SF1">
    <property type="entry name" value="SLL0298 PROTEIN"/>
    <property type="match status" value="1"/>
</dbReference>
<feature type="domain" description="DUF2062" evidence="2">
    <location>
        <begin position="16"/>
        <end position="157"/>
    </location>
</feature>
<keyword evidence="1" id="KW-0472">Membrane</keyword>